<proteinExistence type="predicted"/>
<sequence length="294" mass="32723">MSRTIREIYNEAVTERNKRLELSEFSSDSKMSIMNGLTWTVSAVIHSFETLLDVFAVDISTAINQRVNGTPTFYANALLQYQKGDELSIREDGLAFGYANVDETKRIITQVSYIESTDDTNLDSKLILKVATGEKGHLEPLPASEMVPVNSYIGKMKFAGTRIEVISREGDVLIPRITVYYDGAIPESEIYDKIEEKLNGYIMGMPFDSSVYVSSVIEAVRSTEHVTDVYIDDKATPEQGIFISSYDADGNLLAPVKVHRLTKTSSGFMKQSSATGKEQELPTFRQAIKLIVEG</sequence>
<reference evidence="1 2" key="1">
    <citation type="journal article" date="2019" name="Nat. Med.">
        <title>A library of human gut bacterial isolates paired with longitudinal multiomics data enables mechanistic microbiome research.</title>
        <authorList>
            <person name="Poyet M."/>
            <person name="Groussin M."/>
            <person name="Gibbons S.M."/>
            <person name="Avila-Pacheco J."/>
            <person name="Jiang X."/>
            <person name="Kearney S.M."/>
            <person name="Perrotta A.R."/>
            <person name="Berdy B."/>
            <person name="Zhao S."/>
            <person name="Lieberman T.D."/>
            <person name="Swanson P.K."/>
            <person name="Smith M."/>
            <person name="Roesemann S."/>
            <person name="Alexander J.E."/>
            <person name="Rich S.A."/>
            <person name="Livny J."/>
            <person name="Vlamakis H."/>
            <person name="Clish C."/>
            <person name="Bullock K."/>
            <person name="Deik A."/>
            <person name="Scott J."/>
            <person name="Pierce K.A."/>
            <person name="Xavier R.J."/>
            <person name="Alm E.J."/>
        </authorList>
    </citation>
    <scope>NUCLEOTIDE SEQUENCE [LARGE SCALE GENOMIC DNA]</scope>
    <source>
        <strain evidence="1 2">BIOML-A7</strain>
    </source>
</reference>
<dbReference type="EMBL" id="VWAW01000008">
    <property type="protein sequence ID" value="KAA5173758.1"/>
    <property type="molecule type" value="Genomic_DNA"/>
</dbReference>
<dbReference type="Proteomes" id="UP000436803">
    <property type="component" value="Unassembled WGS sequence"/>
</dbReference>
<organism evidence="1 2">
    <name type="scientific">Bacteroides fragilis</name>
    <dbReference type="NCBI Taxonomy" id="817"/>
    <lineage>
        <taxon>Bacteria</taxon>
        <taxon>Pseudomonadati</taxon>
        <taxon>Bacteroidota</taxon>
        <taxon>Bacteroidia</taxon>
        <taxon>Bacteroidales</taxon>
        <taxon>Bacteroidaceae</taxon>
        <taxon>Bacteroides</taxon>
    </lineage>
</organism>
<comment type="caution">
    <text evidence="1">The sequence shown here is derived from an EMBL/GenBank/DDBJ whole genome shotgun (WGS) entry which is preliminary data.</text>
</comment>
<evidence type="ECO:0000313" key="1">
    <source>
        <dbReference type="EMBL" id="KAA5173758.1"/>
    </source>
</evidence>
<dbReference type="AlphaFoldDB" id="A0A642KPN0"/>
<evidence type="ECO:0000313" key="2">
    <source>
        <dbReference type="Proteomes" id="UP000436803"/>
    </source>
</evidence>
<accession>A0A642KPN0</accession>
<name>A0A642KPN0_BACFG</name>
<protein>
    <submittedName>
        <fullName evidence="1">Uncharacterized protein</fullName>
    </submittedName>
</protein>
<gene>
    <name evidence="1" type="ORF">F2Z29_11180</name>
</gene>